<comment type="caution">
    <text evidence="1">The sequence shown here is derived from an EMBL/GenBank/DDBJ whole genome shotgun (WGS) entry which is preliminary data.</text>
</comment>
<proteinExistence type="predicted"/>
<protein>
    <recommendedName>
        <fullName evidence="3">N-acetyltransferase domain-containing protein</fullName>
    </recommendedName>
</protein>
<organism evidence="1 2">
    <name type="scientific">Halorubrum ezzemoulense</name>
    <name type="common">Halorubrum chaoviator</name>
    <dbReference type="NCBI Taxonomy" id="337243"/>
    <lineage>
        <taxon>Archaea</taxon>
        <taxon>Methanobacteriati</taxon>
        <taxon>Methanobacteriota</taxon>
        <taxon>Stenosarchaea group</taxon>
        <taxon>Halobacteria</taxon>
        <taxon>Halobacteriales</taxon>
        <taxon>Haloferacaceae</taxon>
        <taxon>Halorubrum</taxon>
    </lineage>
</organism>
<sequence>MTDEDAGRKQVEQDDVRLTEWILGFEIRVDGDMVGAIEGEPGTIEYFTVIPNAEYQHLKQAALNKFIDRSRDCGATEIVTSGLMEPSVIPTLEAEGFEERTDGTGWIKEI</sequence>
<gene>
    <name evidence="1" type="ORF">DJ83_14835</name>
</gene>
<evidence type="ECO:0008006" key="3">
    <source>
        <dbReference type="Google" id="ProtNLM"/>
    </source>
</evidence>
<accession>A0A256IQU9</accession>
<dbReference type="EMBL" id="NHOW01000180">
    <property type="protein sequence ID" value="OYR58517.1"/>
    <property type="molecule type" value="Genomic_DNA"/>
</dbReference>
<dbReference type="AlphaFoldDB" id="A0A256IQU9"/>
<evidence type="ECO:0000313" key="1">
    <source>
        <dbReference type="EMBL" id="OYR58517.1"/>
    </source>
</evidence>
<name>A0A256IQU9_HALEZ</name>
<dbReference type="Proteomes" id="UP000216409">
    <property type="component" value="Unassembled WGS sequence"/>
</dbReference>
<evidence type="ECO:0000313" key="2">
    <source>
        <dbReference type="Proteomes" id="UP000216409"/>
    </source>
</evidence>
<dbReference type="RefSeq" id="WP_094580484.1">
    <property type="nucleotide sequence ID" value="NZ_NHOW01000180.1"/>
</dbReference>
<reference evidence="1 2" key="1">
    <citation type="journal article" date="2014" name="Front. Microbiol.">
        <title>Population and genomic analysis of the genus Halorubrum.</title>
        <authorList>
            <person name="Fullmer M.S."/>
            <person name="Soucy S.M."/>
            <person name="Swithers K.S."/>
            <person name="Makkay A.M."/>
            <person name="Wheeler R."/>
            <person name="Ventosa A."/>
            <person name="Gogarten J.P."/>
            <person name="Papke R.T."/>
        </authorList>
    </citation>
    <scope>NUCLEOTIDE SEQUENCE [LARGE SCALE GENOMIC DNA]</scope>
    <source>
        <strain evidence="1 2">LD3</strain>
    </source>
</reference>